<protein>
    <submittedName>
        <fullName evidence="8">Uncharacterized protein</fullName>
    </submittedName>
</protein>
<dbReference type="Pfam" id="PF04117">
    <property type="entry name" value="Mpv17_PMP22"/>
    <property type="match status" value="1"/>
</dbReference>
<evidence type="ECO:0000256" key="7">
    <source>
        <dbReference type="SAM" id="MobiDB-lite"/>
    </source>
</evidence>
<dbReference type="GO" id="GO:0005778">
    <property type="term" value="C:peroxisomal membrane"/>
    <property type="evidence" value="ECO:0007669"/>
    <property type="project" value="TreeGrafter"/>
</dbReference>
<evidence type="ECO:0000256" key="1">
    <source>
        <dbReference type="ARBA" id="ARBA00004141"/>
    </source>
</evidence>
<comment type="caution">
    <text evidence="8">The sequence shown here is derived from an EMBL/GenBank/DDBJ whole genome shotgun (WGS) entry which is preliminary data.</text>
</comment>
<name>A0AA38RBW7_9PEZI</name>
<evidence type="ECO:0000256" key="5">
    <source>
        <dbReference type="ARBA" id="ARBA00023136"/>
    </source>
</evidence>
<keyword evidence="4 6" id="KW-1133">Transmembrane helix</keyword>
<keyword evidence="5 6" id="KW-0472">Membrane</keyword>
<dbReference type="EMBL" id="JANBVO010000039">
    <property type="protein sequence ID" value="KAJ9136562.1"/>
    <property type="molecule type" value="Genomic_DNA"/>
</dbReference>
<evidence type="ECO:0000313" key="9">
    <source>
        <dbReference type="Proteomes" id="UP001174694"/>
    </source>
</evidence>
<keyword evidence="3 6" id="KW-0812">Transmembrane</keyword>
<comment type="subcellular location">
    <subcellularLocation>
        <location evidence="1">Membrane</location>
        <topology evidence="1">Multi-pass membrane protein</topology>
    </subcellularLocation>
</comment>
<organism evidence="8 9">
    <name type="scientific">Pleurostoma richardsiae</name>
    <dbReference type="NCBI Taxonomy" id="41990"/>
    <lineage>
        <taxon>Eukaryota</taxon>
        <taxon>Fungi</taxon>
        <taxon>Dikarya</taxon>
        <taxon>Ascomycota</taxon>
        <taxon>Pezizomycotina</taxon>
        <taxon>Sordariomycetes</taxon>
        <taxon>Sordariomycetidae</taxon>
        <taxon>Calosphaeriales</taxon>
        <taxon>Pleurostomataceae</taxon>
        <taxon>Pleurostoma</taxon>
    </lineage>
</organism>
<evidence type="ECO:0000256" key="2">
    <source>
        <dbReference type="ARBA" id="ARBA00006824"/>
    </source>
</evidence>
<evidence type="ECO:0000256" key="4">
    <source>
        <dbReference type="ARBA" id="ARBA00022989"/>
    </source>
</evidence>
<reference evidence="8" key="1">
    <citation type="submission" date="2022-07" db="EMBL/GenBank/DDBJ databases">
        <title>Fungi with potential for degradation of polypropylene.</title>
        <authorList>
            <person name="Gostincar C."/>
        </authorList>
    </citation>
    <scope>NUCLEOTIDE SEQUENCE</scope>
    <source>
        <strain evidence="8">EXF-13308</strain>
    </source>
</reference>
<feature type="transmembrane region" description="Helical" evidence="6">
    <location>
        <begin position="190"/>
        <end position="209"/>
    </location>
</feature>
<dbReference type="AlphaFoldDB" id="A0AA38RBW7"/>
<dbReference type="PANTHER" id="PTHR11266:SF80">
    <property type="entry name" value="PEROXISOMAL MEMBRANE PROTEIN 2"/>
    <property type="match status" value="1"/>
</dbReference>
<feature type="transmembrane region" description="Helical" evidence="6">
    <location>
        <begin position="165"/>
        <end position="184"/>
    </location>
</feature>
<accession>A0AA38RBW7</accession>
<keyword evidence="9" id="KW-1185">Reference proteome</keyword>
<proteinExistence type="inferred from homology"/>
<evidence type="ECO:0000256" key="6">
    <source>
        <dbReference type="RuleBase" id="RU363053"/>
    </source>
</evidence>
<sequence>MVRASVVASTALKSATLKASANVTTQLVARWRAGHALPFDWQRVLEFAVFGIIGASIGCVWQEALEVSFPTRRAAPRKQPGLEDAVEKKDAVPNAPAPASPAEQLQPQHAGAGGTSWWNVVIKLLLDQTVGLLVMNTIFLTVTNLAHVASVAEIPGIVNQRVWRIVRAGWNVWPLVAVANFLWVPVESRVVVAACVGFGWSIFLSVISMKS</sequence>
<dbReference type="InterPro" id="IPR007248">
    <property type="entry name" value="Mpv17_PMP22"/>
</dbReference>
<comment type="similarity">
    <text evidence="2 6">Belongs to the peroxisomal membrane protein PXMP2/4 family.</text>
</comment>
<evidence type="ECO:0000256" key="3">
    <source>
        <dbReference type="ARBA" id="ARBA00022692"/>
    </source>
</evidence>
<dbReference type="PANTHER" id="PTHR11266">
    <property type="entry name" value="PEROXISOMAL MEMBRANE PROTEIN 2, PXMP2 MPV17"/>
    <property type="match status" value="1"/>
</dbReference>
<evidence type="ECO:0000313" key="8">
    <source>
        <dbReference type="EMBL" id="KAJ9136562.1"/>
    </source>
</evidence>
<feature type="region of interest" description="Disordered" evidence="7">
    <location>
        <begin position="76"/>
        <end position="110"/>
    </location>
</feature>
<dbReference type="Proteomes" id="UP001174694">
    <property type="component" value="Unassembled WGS sequence"/>
</dbReference>
<gene>
    <name evidence="8" type="ORF">NKR23_g9731</name>
</gene>